<reference evidence="1" key="1">
    <citation type="submission" date="2023-05" db="EMBL/GenBank/DDBJ databases">
        <title>Aeromonas salmonicida 57, complete genome.</title>
        <authorList>
            <person name="Shao L."/>
        </authorList>
    </citation>
    <scope>NUCLEOTIDE SEQUENCE</scope>
    <source>
        <strain evidence="1">57</strain>
    </source>
</reference>
<dbReference type="EMBL" id="CP124841">
    <property type="protein sequence ID" value="WHF36681.1"/>
    <property type="molecule type" value="Genomic_DNA"/>
</dbReference>
<dbReference type="Proteomes" id="UP001239426">
    <property type="component" value="Chromosome"/>
</dbReference>
<dbReference type="RefSeq" id="WP_282683884.1">
    <property type="nucleotide sequence ID" value="NZ_CP124841.1"/>
</dbReference>
<name>A0AAX3VRV9_AERSA</name>
<dbReference type="AlphaFoldDB" id="A0AAX3VRV9"/>
<proteinExistence type="predicted"/>
<sequence>MNVAIKADKFGADGGVITDDHYHFIGSNDGIVIDIYLFSDINYCSGEIHIKIKSTIE</sequence>
<protein>
    <submittedName>
        <fullName evidence="1">Uncharacterized protein</fullName>
    </submittedName>
</protein>
<accession>A0AAX3VRV9</accession>
<evidence type="ECO:0000313" key="1">
    <source>
        <dbReference type="EMBL" id="WHF36681.1"/>
    </source>
</evidence>
<organism evidence="1 2">
    <name type="scientific">Aeromonas salmonicida</name>
    <dbReference type="NCBI Taxonomy" id="645"/>
    <lineage>
        <taxon>Bacteria</taxon>
        <taxon>Pseudomonadati</taxon>
        <taxon>Pseudomonadota</taxon>
        <taxon>Gammaproteobacteria</taxon>
        <taxon>Aeromonadales</taxon>
        <taxon>Aeromonadaceae</taxon>
        <taxon>Aeromonas</taxon>
    </lineage>
</organism>
<evidence type="ECO:0000313" key="2">
    <source>
        <dbReference type="Proteomes" id="UP001239426"/>
    </source>
</evidence>
<gene>
    <name evidence="1" type="ORF">QLQ87_21705</name>
</gene>